<gene>
    <name evidence="1" type="ORF">METZ01_LOCUS54910</name>
</gene>
<accession>A0A381SDG8</accession>
<evidence type="ECO:0000313" key="1">
    <source>
        <dbReference type="EMBL" id="SVA02056.1"/>
    </source>
</evidence>
<reference evidence="1" key="1">
    <citation type="submission" date="2018-05" db="EMBL/GenBank/DDBJ databases">
        <authorList>
            <person name="Lanie J.A."/>
            <person name="Ng W.-L."/>
            <person name="Kazmierczak K.M."/>
            <person name="Andrzejewski T.M."/>
            <person name="Davidsen T.M."/>
            <person name="Wayne K.J."/>
            <person name="Tettelin H."/>
            <person name="Glass J.I."/>
            <person name="Rusch D."/>
            <person name="Podicherti R."/>
            <person name="Tsui H.-C.T."/>
            <person name="Winkler M.E."/>
        </authorList>
    </citation>
    <scope>NUCLEOTIDE SEQUENCE</scope>
</reference>
<organism evidence="1">
    <name type="scientific">marine metagenome</name>
    <dbReference type="NCBI Taxonomy" id="408172"/>
    <lineage>
        <taxon>unclassified sequences</taxon>
        <taxon>metagenomes</taxon>
        <taxon>ecological metagenomes</taxon>
    </lineage>
</organism>
<dbReference type="AlphaFoldDB" id="A0A381SDG8"/>
<protein>
    <submittedName>
        <fullName evidence="1">Uncharacterized protein</fullName>
    </submittedName>
</protein>
<name>A0A381SDG8_9ZZZZ</name>
<dbReference type="EMBL" id="UINC01002966">
    <property type="protein sequence ID" value="SVA02056.1"/>
    <property type="molecule type" value="Genomic_DNA"/>
</dbReference>
<proteinExistence type="predicted"/>
<sequence>MLLYACTQKRLEPTLNLREFTRSILAEKIRAIFIFA</sequence>